<keyword evidence="4" id="KW-0863">Zinc-finger</keyword>
<evidence type="ECO:0000259" key="5">
    <source>
        <dbReference type="PROSITE" id="PS50158"/>
    </source>
</evidence>
<reference evidence="6" key="1">
    <citation type="submission" date="2019-10" db="EMBL/GenBank/DDBJ databases">
        <authorList>
            <person name="Zhang R."/>
            <person name="Pan Y."/>
            <person name="Wang J."/>
            <person name="Ma R."/>
            <person name="Yu S."/>
        </authorList>
    </citation>
    <scope>NUCLEOTIDE SEQUENCE</scope>
    <source>
        <strain evidence="6">LA-IB0</strain>
        <tissue evidence="6">Leaf</tissue>
    </source>
</reference>
<keyword evidence="3" id="KW-0012">Acyltransferase</keyword>
<dbReference type="PROSITE" id="PS50158">
    <property type="entry name" value="ZF_CCHC"/>
    <property type="match status" value="1"/>
</dbReference>
<dbReference type="InterPro" id="IPR036875">
    <property type="entry name" value="Znf_CCHC_sf"/>
</dbReference>
<evidence type="ECO:0000313" key="7">
    <source>
        <dbReference type="Proteomes" id="UP000826271"/>
    </source>
</evidence>
<evidence type="ECO:0000256" key="1">
    <source>
        <dbReference type="ARBA" id="ARBA00009861"/>
    </source>
</evidence>
<dbReference type="AlphaFoldDB" id="A0AAV6W1S3"/>
<accession>A0AAV6W1S3</accession>
<keyword evidence="4" id="KW-0479">Metal-binding</keyword>
<dbReference type="EMBL" id="WHWC01000018">
    <property type="protein sequence ID" value="KAG8364796.1"/>
    <property type="molecule type" value="Genomic_DNA"/>
</dbReference>
<comment type="similarity">
    <text evidence="1">Belongs to the plant acyltransferase family.</text>
</comment>
<dbReference type="PANTHER" id="PTHR31623:SF110">
    <property type="entry name" value="VINORINE SYNTHASE-LIKE"/>
    <property type="match status" value="1"/>
</dbReference>
<comment type="caution">
    <text evidence="6">The sequence shown here is derived from an EMBL/GenBank/DDBJ whole genome shotgun (WGS) entry which is preliminary data.</text>
</comment>
<keyword evidence="2" id="KW-0808">Transferase</keyword>
<protein>
    <recommendedName>
        <fullName evidence="5">CCHC-type domain-containing protein</fullName>
    </recommendedName>
</protein>
<evidence type="ECO:0000313" key="6">
    <source>
        <dbReference type="EMBL" id="KAG8364796.1"/>
    </source>
</evidence>
<dbReference type="Pfam" id="PF02458">
    <property type="entry name" value="Transferase"/>
    <property type="match status" value="1"/>
</dbReference>
<dbReference type="InterPro" id="IPR001878">
    <property type="entry name" value="Znf_CCHC"/>
</dbReference>
<dbReference type="GO" id="GO:0008270">
    <property type="term" value="F:zinc ion binding"/>
    <property type="evidence" value="ECO:0007669"/>
    <property type="project" value="UniProtKB-KW"/>
</dbReference>
<dbReference type="GO" id="GO:0003676">
    <property type="term" value="F:nucleic acid binding"/>
    <property type="evidence" value="ECO:0007669"/>
    <property type="project" value="InterPro"/>
</dbReference>
<evidence type="ECO:0000256" key="4">
    <source>
        <dbReference type="PROSITE-ProRule" id="PRU00047"/>
    </source>
</evidence>
<evidence type="ECO:0000256" key="3">
    <source>
        <dbReference type="ARBA" id="ARBA00023315"/>
    </source>
</evidence>
<dbReference type="GO" id="GO:0016746">
    <property type="term" value="F:acyltransferase activity"/>
    <property type="evidence" value="ECO:0007669"/>
    <property type="project" value="UniProtKB-KW"/>
</dbReference>
<dbReference type="Gene3D" id="3.30.559.10">
    <property type="entry name" value="Chloramphenicol acetyltransferase-like domain"/>
    <property type="match status" value="1"/>
</dbReference>
<dbReference type="InterPro" id="IPR023213">
    <property type="entry name" value="CAT-like_dom_sf"/>
</dbReference>
<dbReference type="PANTHER" id="PTHR31623">
    <property type="entry name" value="F21J9.9"/>
    <property type="match status" value="1"/>
</dbReference>
<dbReference type="Proteomes" id="UP000826271">
    <property type="component" value="Unassembled WGS sequence"/>
</dbReference>
<gene>
    <name evidence="6" type="ORF">BUALT_Bualt18G0036000</name>
</gene>
<feature type="domain" description="CCHC-type" evidence="5">
    <location>
        <begin position="285"/>
        <end position="300"/>
    </location>
</feature>
<sequence>MFNEQKLAVLRKAATGPLVENPTRVEAVSAFIWRHIIKVLALKHKTNERNVTFAATHAVDIRQRANPPLPQQFFGNACARAMATSTASTKDQDYYVLAIKLRGAIRKADEDYVRRLENGDSFIKYYSTSEENDTSFRDGRKIMEICGFSSWCRFPAYDADYGWGKPVWVSIIPVPQKNLIFLMGTKNGDGIEAWVNMLDEDIANIETNYHLLEQYQSHLSFEATEPGEKMSNGTPFQVPPVTKENYENWSIRMKAFLGAYDARDEAEEEVGKQNTRKYDQLSVECYNCHNLGHYAWECKSDVEEKNNTEEGDPAMLLTCKSLEHEDKNQC</sequence>
<organism evidence="6 7">
    <name type="scientific">Buddleja alternifolia</name>
    <dbReference type="NCBI Taxonomy" id="168488"/>
    <lineage>
        <taxon>Eukaryota</taxon>
        <taxon>Viridiplantae</taxon>
        <taxon>Streptophyta</taxon>
        <taxon>Embryophyta</taxon>
        <taxon>Tracheophyta</taxon>
        <taxon>Spermatophyta</taxon>
        <taxon>Magnoliopsida</taxon>
        <taxon>eudicotyledons</taxon>
        <taxon>Gunneridae</taxon>
        <taxon>Pentapetalae</taxon>
        <taxon>asterids</taxon>
        <taxon>lamiids</taxon>
        <taxon>Lamiales</taxon>
        <taxon>Scrophulariaceae</taxon>
        <taxon>Buddlejeae</taxon>
        <taxon>Buddleja</taxon>
    </lineage>
</organism>
<keyword evidence="4" id="KW-0862">Zinc</keyword>
<dbReference type="SUPFAM" id="SSF57756">
    <property type="entry name" value="Retrovirus zinc finger-like domains"/>
    <property type="match status" value="1"/>
</dbReference>
<proteinExistence type="inferred from homology"/>
<keyword evidence="7" id="KW-1185">Reference proteome</keyword>
<evidence type="ECO:0000256" key="2">
    <source>
        <dbReference type="ARBA" id="ARBA00022679"/>
    </source>
</evidence>
<name>A0AAV6W1S3_9LAMI</name>